<reference evidence="3" key="1">
    <citation type="submission" date="2021-01" db="EMBL/GenBank/DDBJ databases">
        <authorList>
            <person name="Corre E."/>
            <person name="Pelletier E."/>
            <person name="Niang G."/>
            <person name="Scheremetjew M."/>
            <person name="Finn R."/>
            <person name="Kale V."/>
            <person name="Holt S."/>
            <person name="Cochrane G."/>
            <person name="Meng A."/>
            <person name="Brown T."/>
            <person name="Cohen L."/>
        </authorList>
    </citation>
    <scope>NUCLEOTIDE SEQUENCE</scope>
    <source>
        <strain evidence="3">CCAP 955/1</strain>
    </source>
</reference>
<evidence type="ECO:0000313" key="3">
    <source>
        <dbReference type="EMBL" id="CAE0297073.1"/>
    </source>
</evidence>
<evidence type="ECO:0000256" key="1">
    <source>
        <dbReference type="SAM" id="MobiDB-lite"/>
    </source>
</evidence>
<keyword evidence="2" id="KW-0472">Membrane</keyword>
<feature type="region of interest" description="Disordered" evidence="1">
    <location>
        <begin position="151"/>
        <end position="193"/>
    </location>
</feature>
<sequence>MTFARRGPSGDRAQPLMSSCWPVMLVLFTFVSPSTNWELAGMLTYPFFRSARDRCVYIAGAFVVTFCLDRLSRTVYCRPLPDVLANTSLFLYLFHPVIITVLLQVGCRDVVSVWIGSFLISVLLMCMQVHLCSRTPREAEGAALRAAVTAKPKALGQQISSSASDSESESDVEEGDGPAQPDGGLKRAAAVAE</sequence>
<keyword evidence="2" id="KW-0812">Transmembrane</keyword>
<gene>
    <name evidence="3" type="ORF">SELO1098_LOCUS25927</name>
</gene>
<name>A0A7S3HJK1_9STRA</name>
<protein>
    <submittedName>
        <fullName evidence="3">Uncharacterized protein</fullName>
    </submittedName>
</protein>
<proteinExistence type="predicted"/>
<dbReference type="EMBL" id="HBIC01050717">
    <property type="protein sequence ID" value="CAE0297073.1"/>
    <property type="molecule type" value="Transcribed_RNA"/>
</dbReference>
<feature type="compositionally biased region" description="Acidic residues" evidence="1">
    <location>
        <begin position="166"/>
        <end position="176"/>
    </location>
</feature>
<feature type="transmembrane region" description="Helical" evidence="2">
    <location>
        <begin position="111"/>
        <end position="131"/>
    </location>
</feature>
<organism evidence="3">
    <name type="scientific">Spumella elongata</name>
    <dbReference type="NCBI Taxonomy" id="89044"/>
    <lineage>
        <taxon>Eukaryota</taxon>
        <taxon>Sar</taxon>
        <taxon>Stramenopiles</taxon>
        <taxon>Ochrophyta</taxon>
        <taxon>Chrysophyceae</taxon>
        <taxon>Chromulinales</taxon>
        <taxon>Chromulinaceae</taxon>
        <taxon>Spumella</taxon>
    </lineage>
</organism>
<feature type="transmembrane region" description="Helical" evidence="2">
    <location>
        <begin position="83"/>
        <end position="105"/>
    </location>
</feature>
<evidence type="ECO:0000256" key="2">
    <source>
        <dbReference type="SAM" id="Phobius"/>
    </source>
</evidence>
<dbReference type="AlphaFoldDB" id="A0A7S3HJK1"/>
<accession>A0A7S3HJK1</accession>
<keyword evidence="2" id="KW-1133">Transmembrane helix</keyword>